<gene>
    <name evidence="2" type="ORF">PLEPLA_LOCUS1252</name>
</gene>
<feature type="compositionally biased region" description="Basic and acidic residues" evidence="1">
    <location>
        <begin position="217"/>
        <end position="226"/>
    </location>
</feature>
<name>A0A9N7Y5T5_PLEPL</name>
<feature type="region of interest" description="Disordered" evidence="1">
    <location>
        <begin position="180"/>
        <end position="226"/>
    </location>
</feature>
<sequence>MAAETPAVRPDLTRYRAQGPGVWDPAGFAEDLLLQNFTCFESHGCISGIELFKLIFNVLGFDETLIDHRSSRDLSLWTSHRRFLLSEQKAELMARFYQVTSIGPVLGTEGKESGLTPAQSPRFISSSPLILPSLPPSLPPSFALSLSFWGRGERELFTTNQPTQQTTSGPGAAELVEEKRRLATIEPEAERKTWETKDDRMNTEPMSMRGGGGSGLDPRETGRQLH</sequence>
<dbReference type="AlphaFoldDB" id="A0A9N7Y5T5"/>
<evidence type="ECO:0000313" key="2">
    <source>
        <dbReference type="EMBL" id="CAB1413552.1"/>
    </source>
</evidence>
<proteinExistence type="predicted"/>
<dbReference type="Proteomes" id="UP001153269">
    <property type="component" value="Unassembled WGS sequence"/>
</dbReference>
<reference evidence="2" key="1">
    <citation type="submission" date="2020-03" db="EMBL/GenBank/DDBJ databases">
        <authorList>
            <person name="Weist P."/>
        </authorList>
    </citation>
    <scope>NUCLEOTIDE SEQUENCE</scope>
</reference>
<feature type="compositionally biased region" description="Basic and acidic residues" evidence="1">
    <location>
        <begin position="180"/>
        <end position="202"/>
    </location>
</feature>
<protein>
    <submittedName>
        <fullName evidence="2">Uncharacterized protein</fullName>
    </submittedName>
</protein>
<keyword evidence="3" id="KW-1185">Reference proteome</keyword>
<dbReference type="EMBL" id="CADEAL010000058">
    <property type="protein sequence ID" value="CAB1413552.1"/>
    <property type="molecule type" value="Genomic_DNA"/>
</dbReference>
<organism evidence="2 3">
    <name type="scientific">Pleuronectes platessa</name>
    <name type="common">European plaice</name>
    <dbReference type="NCBI Taxonomy" id="8262"/>
    <lineage>
        <taxon>Eukaryota</taxon>
        <taxon>Metazoa</taxon>
        <taxon>Chordata</taxon>
        <taxon>Craniata</taxon>
        <taxon>Vertebrata</taxon>
        <taxon>Euteleostomi</taxon>
        <taxon>Actinopterygii</taxon>
        <taxon>Neopterygii</taxon>
        <taxon>Teleostei</taxon>
        <taxon>Neoteleostei</taxon>
        <taxon>Acanthomorphata</taxon>
        <taxon>Carangaria</taxon>
        <taxon>Pleuronectiformes</taxon>
        <taxon>Pleuronectoidei</taxon>
        <taxon>Pleuronectidae</taxon>
        <taxon>Pleuronectes</taxon>
    </lineage>
</organism>
<comment type="caution">
    <text evidence="2">The sequence shown here is derived from an EMBL/GenBank/DDBJ whole genome shotgun (WGS) entry which is preliminary data.</text>
</comment>
<accession>A0A9N7Y5T5</accession>
<evidence type="ECO:0000313" key="3">
    <source>
        <dbReference type="Proteomes" id="UP001153269"/>
    </source>
</evidence>
<evidence type="ECO:0000256" key="1">
    <source>
        <dbReference type="SAM" id="MobiDB-lite"/>
    </source>
</evidence>